<keyword evidence="1" id="KW-0175">Coiled coil</keyword>
<dbReference type="PANTHER" id="PTHR45703">
    <property type="entry name" value="DYNEIN HEAVY CHAIN"/>
    <property type="match status" value="1"/>
</dbReference>
<dbReference type="InterPro" id="IPR026983">
    <property type="entry name" value="DHC"/>
</dbReference>
<evidence type="ECO:0000256" key="1">
    <source>
        <dbReference type="SAM" id="Coils"/>
    </source>
</evidence>
<evidence type="ECO:0000259" key="3">
    <source>
        <dbReference type="Pfam" id="PF12781"/>
    </source>
</evidence>
<dbReference type="GO" id="GO:0045505">
    <property type="term" value="F:dynein intermediate chain binding"/>
    <property type="evidence" value="ECO:0007669"/>
    <property type="project" value="InterPro"/>
</dbReference>
<name>A0A553PGF7_TIGCA</name>
<evidence type="ECO:0008006" key="6">
    <source>
        <dbReference type="Google" id="ProtNLM"/>
    </source>
</evidence>
<evidence type="ECO:0000259" key="2">
    <source>
        <dbReference type="Pfam" id="PF12777"/>
    </source>
</evidence>
<proteinExistence type="predicted"/>
<dbReference type="InterPro" id="IPR035706">
    <property type="entry name" value="AAA_9"/>
</dbReference>
<feature type="coiled-coil region" evidence="1">
    <location>
        <begin position="105"/>
        <end position="174"/>
    </location>
</feature>
<dbReference type="STRING" id="6832.A0A553PGF7"/>
<gene>
    <name evidence="4" type="ORF">TCAL_05334</name>
</gene>
<dbReference type="Proteomes" id="UP000318571">
    <property type="component" value="Chromosome 5"/>
</dbReference>
<dbReference type="Gene3D" id="3.40.50.300">
    <property type="entry name" value="P-loop containing nucleotide triphosphate hydrolases"/>
    <property type="match status" value="1"/>
</dbReference>
<dbReference type="AlphaFoldDB" id="A0A553PGF7"/>
<dbReference type="PANTHER" id="PTHR45703:SF36">
    <property type="entry name" value="DYNEIN HEAVY CHAIN, CYTOPLASMIC"/>
    <property type="match status" value="1"/>
</dbReference>
<organism evidence="4 5">
    <name type="scientific">Tigriopus californicus</name>
    <name type="common">Marine copepod</name>
    <dbReference type="NCBI Taxonomy" id="6832"/>
    <lineage>
        <taxon>Eukaryota</taxon>
        <taxon>Metazoa</taxon>
        <taxon>Ecdysozoa</taxon>
        <taxon>Arthropoda</taxon>
        <taxon>Crustacea</taxon>
        <taxon>Multicrustacea</taxon>
        <taxon>Hexanauplia</taxon>
        <taxon>Copepoda</taxon>
        <taxon>Harpacticoida</taxon>
        <taxon>Harpacticidae</taxon>
        <taxon>Tigriopus</taxon>
    </lineage>
</organism>
<dbReference type="InterPro" id="IPR024743">
    <property type="entry name" value="Dynein_HC_stalk"/>
</dbReference>
<dbReference type="GO" id="GO:0007018">
    <property type="term" value="P:microtubule-based movement"/>
    <property type="evidence" value="ECO:0007669"/>
    <property type="project" value="InterPro"/>
</dbReference>
<protein>
    <recommendedName>
        <fullName evidence="6">Dynein heavy chain ATP-binding dynein motor region domain-containing protein</fullName>
    </recommendedName>
</protein>
<evidence type="ECO:0000313" key="5">
    <source>
        <dbReference type="Proteomes" id="UP000318571"/>
    </source>
</evidence>
<dbReference type="Pfam" id="PF12781">
    <property type="entry name" value="AAA_9"/>
    <property type="match status" value="1"/>
</dbReference>
<dbReference type="InterPro" id="IPR027417">
    <property type="entry name" value="P-loop_NTPase"/>
</dbReference>
<comment type="caution">
    <text evidence="4">The sequence shown here is derived from an EMBL/GenBank/DDBJ whole genome shotgun (WGS) entry which is preliminary data.</text>
</comment>
<feature type="domain" description="Dynein heavy chain coiled coil stalk" evidence="2">
    <location>
        <begin position="78"/>
        <end position="204"/>
    </location>
</feature>
<feature type="domain" description="Dynein heavy chain ATP-binding dynein motor region" evidence="3">
    <location>
        <begin position="257"/>
        <end position="470"/>
    </location>
</feature>
<dbReference type="GO" id="GO:0051959">
    <property type="term" value="F:dynein light intermediate chain binding"/>
    <property type="evidence" value="ECO:0007669"/>
    <property type="project" value="InterPro"/>
</dbReference>
<evidence type="ECO:0000313" key="4">
    <source>
        <dbReference type="EMBL" id="TRY76768.1"/>
    </source>
</evidence>
<accession>A0A553PGF7</accession>
<keyword evidence="5" id="KW-1185">Reference proteome</keyword>
<sequence length="700" mass="79981">MEAISLIDRTDISELKQMKNPPELLQQVFEAVCILLGLKADWNTAKVILGDSYFQQKLIEIDKDNIPEQICKRVSKLGSFLCMWVRAIDLYTKIFKSIEPKRIKLLQAESELADLMTALRTETDRVAHTETTIGTIQSQLANRTHKKNQLEYLIQETNAKLERAQILSYSLEEECRNWQKHLSESEEKMQWLCGESILISMMVTSSCCEYPCQRESLKQLWKSVCDLSGFPTKDAVSTKEFLKIKPLKSWFLNVDYYRQNYLSILHSNKWSLMIDPHGIGIQCLKDQNPSLLVLDFHSKTMIEQLRFAVAKGSEVILTNFEHPFDPEVKNLFEKRLSEKVHAFVGLVGIPVIRKDMRVIIDGQEIICHSKFNLHFNVREIQIDGYLRKYFNIVRFEFIPEALNQHLGRLTLSSIDPSLAQKSAKLIKTTKELQETLAKRKGEVLSILLNSQDSILDDSDLISALKEAKARVFETMNDLAHEQAALEAMATDLDLTTDCSRRIQEIISLFSVIHNVDKSFDFIPSYVFDLIQDSKSDIQGLLSGIVENMKTQFLPSVHINLSFKVFVLMDLIKLPSMDLNHTYLPFEEILSDPGLVRLDQLLEELFGSSPSIEDLRTICQNQVSSLLTNTMSRIESHSQTKPIILLTHSEGQDGSESLIHLTKKNNLPEPIFVQPPSGITFKELNHHLSQGATSTRFALCF</sequence>
<reference evidence="4 5" key="1">
    <citation type="journal article" date="2018" name="Nat. Ecol. Evol.">
        <title>Genomic signatures of mitonuclear coevolution across populations of Tigriopus californicus.</title>
        <authorList>
            <person name="Barreto F.S."/>
            <person name="Watson E.T."/>
            <person name="Lima T.G."/>
            <person name="Willett C.S."/>
            <person name="Edmands S."/>
            <person name="Li W."/>
            <person name="Burton R.S."/>
        </authorList>
    </citation>
    <scope>NUCLEOTIDE SEQUENCE [LARGE SCALE GENOMIC DNA]</scope>
    <source>
        <strain evidence="4 5">San Diego</strain>
    </source>
</reference>
<dbReference type="Gene3D" id="1.20.920.20">
    <property type="match status" value="1"/>
</dbReference>
<dbReference type="Gene3D" id="6.10.140.1060">
    <property type="match status" value="1"/>
</dbReference>
<dbReference type="GO" id="GO:0030286">
    <property type="term" value="C:dynein complex"/>
    <property type="evidence" value="ECO:0007669"/>
    <property type="project" value="InterPro"/>
</dbReference>
<dbReference type="EMBL" id="VCGU01000004">
    <property type="protein sequence ID" value="TRY76768.1"/>
    <property type="molecule type" value="Genomic_DNA"/>
</dbReference>
<dbReference type="Pfam" id="PF12777">
    <property type="entry name" value="MT"/>
    <property type="match status" value="1"/>
</dbReference>